<feature type="region of interest" description="Disordered" evidence="1">
    <location>
        <begin position="1"/>
        <end position="23"/>
    </location>
</feature>
<evidence type="ECO:0000313" key="3">
    <source>
        <dbReference type="EMBL" id="PJF01550.1"/>
    </source>
</evidence>
<organism evidence="3 4">
    <name type="scientific">Streptomyces carminius</name>
    <dbReference type="NCBI Taxonomy" id="2665496"/>
    <lineage>
        <taxon>Bacteria</taxon>
        <taxon>Bacillati</taxon>
        <taxon>Actinomycetota</taxon>
        <taxon>Actinomycetes</taxon>
        <taxon>Kitasatosporales</taxon>
        <taxon>Streptomycetaceae</taxon>
        <taxon>Streptomyces</taxon>
    </lineage>
</organism>
<feature type="domain" description="HTH cro/C1-type" evidence="2">
    <location>
        <begin position="24"/>
        <end position="78"/>
    </location>
</feature>
<dbReference type="Gene3D" id="1.10.260.40">
    <property type="entry name" value="lambda repressor-like DNA-binding domains"/>
    <property type="match status" value="1"/>
</dbReference>
<name>A0A2M8MBI8_9ACTN</name>
<dbReference type="SUPFAM" id="SSF48452">
    <property type="entry name" value="TPR-like"/>
    <property type="match status" value="1"/>
</dbReference>
<dbReference type="Proteomes" id="UP000230407">
    <property type="component" value="Unassembled WGS sequence"/>
</dbReference>
<feature type="compositionally biased region" description="Basic residues" evidence="1">
    <location>
        <begin position="1"/>
        <end position="10"/>
    </location>
</feature>
<dbReference type="InterPro" id="IPR010982">
    <property type="entry name" value="Lambda_DNA-bd_dom_sf"/>
</dbReference>
<feature type="region of interest" description="Disordered" evidence="1">
    <location>
        <begin position="83"/>
        <end position="104"/>
    </location>
</feature>
<dbReference type="Pfam" id="PF01381">
    <property type="entry name" value="HTH_3"/>
    <property type="match status" value="1"/>
</dbReference>
<evidence type="ECO:0000259" key="2">
    <source>
        <dbReference type="PROSITE" id="PS50943"/>
    </source>
</evidence>
<dbReference type="AlphaFoldDB" id="A0A2M8MBI8"/>
<dbReference type="SMART" id="SM00530">
    <property type="entry name" value="HTH_XRE"/>
    <property type="match status" value="1"/>
</dbReference>
<dbReference type="EMBL" id="PGGW01000010">
    <property type="protein sequence ID" value="PJF01550.1"/>
    <property type="molecule type" value="Genomic_DNA"/>
</dbReference>
<proteinExistence type="predicted"/>
<comment type="caution">
    <text evidence="3">The sequence shown here is derived from an EMBL/GenBank/DDBJ whole genome shotgun (WGS) entry which is preliminary data.</text>
</comment>
<dbReference type="PROSITE" id="PS50943">
    <property type="entry name" value="HTH_CROC1"/>
    <property type="match status" value="1"/>
</dbReference>
<dbReference type="Gene3D" id="1.25.40.10">
    <property type="entry name" value="Tetratricopeptide repeat domain"/>
    <property type="match status" value="1"/>
</dbReference>
<sequence length="439" mass="47897">MQNSARKRSRVRADHAGKEKTVGLAERRKTLGYSQEGLAHVIGVDRTTVGRWESGKTEIQPSLRQKYAAALQLDLAELDVLVAKSPGTPPEPAGPSSDDDYGPRNIDDMIRREFLRTLTVAGAWTSLPADEAEALAEGVRRQTFDDFIRINGHLWQVYQLARAKDSVYPVVRDQLSSLTKALESRSGREVRVLCGAAGDLFQLAGELAFDRNRYLDAAAAYTLAASASKDAESFDLWACSLTRHAYVDVYEGRYREAVDTLSAAECIARRGDSTLSTRHWVAAVQAEAFAGLGDLTACERALGEAEKVVSLVGTVQNGGWLRFDGARLAEERGARYVQLGRLDLAEHALRNALGQGDLTEGRSFRRRGSVLVNLAAIGAKRKDPDQVITYAGEALRLARESSSGYIARRLQTLGYGLGPLSRDTRVAELKAEIGTLSMA</sequence>
<protein>
    <submittedName>
        <fullName evidence="3">Transcriptional regulator</fullName>
    </submittedName>
</protein>
<dbReference type="GO" id="GO:0003677">
    <property type="term" value="F:DNA binding"/>
    <property type="evidence" value="ECO:0007669"/>
    <property type="project" value="InterPro"/>
</dbReference>
<dbReference type="SUPFAM" id="SSF47413">
    <property type="entry name" value="lambda repressor-like DNA-binding domains"/>
    <property type="match status" value="1"/>
</dbReference>
<gene>
    <name evidence="3" type="ORF">CUT44_02510</name>
</gene>
<accession>A0A2M8MBI8</accession>
<evidence type="ECO:0000313" key="4">
    <source>
        <dbReference type="Proteomes" id="UP000230407"/>
    </source>
</evidence>
<evidence type="ECO:0000256" key="1">
    <source>
        <dbReference type="SAM" id="MobiDB-lite"/>
    </source>
</evidence>
<dbReference type="InterPro" id="IPR001387">
    <property type="entry name" value="Cro/C1-type_HTH"/>
</dbReference>
<reference evidence="3 4" key="1">
    <citation type="submission" date="2017-11" db="EMBL/GenBank/DDBJ databases">
        <title>Streptomyces carmine sp. nov., a novel actinomycete isolated from Sophora alopecuroides in Xinjiang, China.</title>
        <authorList>
            <person name="Wang Y."/>
            <person name="Luo X."/>
            <person name="Wan C."/>
            <person name="Zhang L."/>
        </authorList>
    </citation>
    <scope>NUCLEOTIDE SEQUENCE [LARGE SCALE GENOMIC DNA]</scope>
    <source>
        <strain evidence="3 4">TRM SA0054</strain>
    </source>
</reference>
<keyword evidence="4" id="KW-1185">Reference proteome</keyword>
<dbReference type="CDD" id="cd00093">
    <property type="entry name" value="HTH_XRE"/>
    <property type="match status" value="1"/>
</dbReference>
<dbReference type="InterPro" id="IPR011990">
    <property type="entry name" value="TPR-like_helical_dom_sf"/>
</dbReference>
<feature type="compositionally biased region" description="Basic and acidic residues" evidence="1">
    <location>
        <begin position="11"/>
        <end position="23"/>
    </location>
</feature>